<dbReference type="PANTHER" id="PTHR42985">
    <property type="entry name" value="SODIUM-COUPLED MONOCARBOXYLATE TRANSPORTER"/>
    <property type="match status" value="1"/>
</dbReference>
<keyword evidence="4" id="KW-1003">Cell membrane</keyword>
<evidence type="ECO:0000256" key="7">
    <source>
        <dbReference type="ARBA" id="ARBA00023053"/>
    </source>
</evidence>
<evidence type="ECO:0000256" key="8">
    <source>
        <dbReference type="ARBA" id="ARBA00023065"/>
    </source>
</evidence>
<evidence type="ECO:0000256" key="3">
    <source>
        <dbReference type="ARBA" id="ARBA00022448"/>
    </source>
</evidence>
<protein>
    <submittedName>
        <fullName evidence="13">Acetylneuraminate ABC transporter</fullName>
    </submittedName>
</protein>
<feature type="transmembrane region" description="Helical" evidence="12">
    <location>
        <begin position="122"/>
        <end position="147"/>
    </location>
</feature>
<dbReference type="CDD" id="cd11495">
    <property type="entry name" value="SLC5sbd_NIS-like_u3"/>
    <property type="match status" value="1"/>
</dbReference>
<dbReference type="OrthoDB" id="9814523at2"/>
<keyword evidence="3" id="KW-0813">Transport</keyword>
<dbReference type="Gene3D" id="1.20.1730.10">
    <property type="entry name" value="Sodium/glucose cotransporter"/>
    <property type="match status" value="1"/>
</dbReference>
<feature type="transmembrane region" description="Helical" evidence="12">
    <location>
        <begin position="229"/>
        <end position="248"/>
    </location>
</feature>
<evidence type="ECO:0000256" key="2">
    <source>
        <dbReference type="ARBA" id="ARBA00006434"/>
    </source>
</evidence>
<reference evidence="13 14" key="1">
    <citation type="submission" date="2016-06" db="EMBL/GenBank/DDBJ databases">
        <authorList>
            <person name="Kjaerup R.B."/>
            <person name="Dalgaard T.S."/>
            <person name="Juul-Madsen H.R."/>
        </authorList>
    </citation>
    <scope>NUCLEOTIDE SEQUENCE [LARGE SCALE GENOMIC DNA]</scope>
    <source>
        <strain evidence="13 14">1S159</strain>
    </source>
</reference>
<dbReference type="PANTHER" id="PTHR42985:SF40">
    <property type="entry name" value="LD47995P-RELATED"/>
    <property type="match status" value="1"/>
</dbReference>
<feature type="transmembrane region" description="Helical" evidence="12">
    <location>
        <begin position="319"/>
        <end position="339"/>
    </location>
</feature>
<feature type="transmembrane region" description="Helical" evidence="12">
    <location>
        <begin position="48"/>
        <end position="67"/>
    </location>
</feature>
<feature type="transmembrane region" description="Helical" evidence="12">
    <location>
        <begin position="378"/>
        <end position="396"/>
    </location>
</feature>
<evidence type="ECO:0000313" key="14">
    <source>
        <dbReference type="Proteomes" id="UP000093523"/>
    </source>
</evidence>
<sequence>MEAHSFGTLNYIALFVYLGAIMGVGVYFARRQKSADDYFKAGGRIPGWAAGFSVFATTLSSITFMSIPAKAYTSDWTFLIGQYVAIAILPIVFWFYIPFFRKLNLTSVYEYLERRFDVKMRLFGSISFMLFHIGRIAIVTYLTALALMPFIDISPLMIVFLIGVLCIIYTFLGGIEGVIWTDVIQGIMLSVAAIFIFVVVCFNVDGGIVEVFSMSNQANKYFPAEQFSWSWTESTIPVLMIGFFFASLQQFTASQDVVQRYIVTENIEETKKALITNAKLVACVPVFFFAVGSALFAYYTQNPELLPADFNTGGILPFYIISQMPVGIAGLIIAAIFAASQSSISSSLNSIAACFTSDIYEKLSNNPTSEQKLKVGRILTVIAGILGVIASTYLIMSNESEIWDAFNSLLGLMGGPMTGLFMLGIFFRRANANSALLGVIASIVTVLWVRSATDLNFFFYGVIGTLVVVIVGYFTAPLFKNDLSSDEIDELSAVKEKKSTQAAKA</sequence>
<dbReference type="STRING" id="688.A6E04_13925"/>
<dbReference type="InterPro" id="IPR001734">
    <property type="entry name" value="Na/solute_symporter"/>
</dbReference>
<proteinExistence type="inferred from homology"/>
<feature type="transmembrane region" description="Helical" evidence="12">
    <location>
        <begin position="434"/>
        <end position="451"/>
    </location>
</feature>
<comment type="caution">
    <text evidence="13">The sequence shown here is derived from an EMBL/GenBank/DDBJ whole genome shotgun (WGS) entry which is preliminary data.</text>
</comment>
<dbReference type="Proteomes" id="UP000093523">
    <property type="component" value="Unassembled WGS sequence"/>
</dbReference>
<dbReference type="InterPro" id="IPR051163">
    <property type="entry name" value="Sodium:Solute_Symporter_SSF"/>
</dbReference>
<dbReference type="NCBIfam" id="TIGR00813">
    <property type="entry name" value="sss"/>
    <property type="match status" value="1"/>
</dbReference>
<comment type="similarity">
    <text evidence="2 11">Belongs to the sodium:solute symporter (SSF) (TC 2.A.21) family.</text>
</comment>
<keyword evidence="6 12" id="KW-1133">Transmembrane helix</keyword>
<feature type="transmembrane region" description="Helical" evidence="12">
    <location>
        <begin position="408"/>
        <end position="427"/>
    </location>
</feature>
<comment type="subcellular location">
    <subcellularLocation>
        <location evidence="1">Cell membrane</location>
        <topology evidence="1">Multi-pass membrane protein</topology>
    </subcellularLocation>
</comment>
<dbReference type="GO" id="GO:0005886">
    <property type="term" value="C:plasma membrane"/>
    <property type="evidence" value="ECO:0007669"/>
    <property type="project" value="UniProtKB-SubCell"/>
</dbReference>
<evidence type="ECO:0000256" key="10">
    <source>
        <dbReference type="ARBA" id="ARBA00023201"/>
    </source>
</evidence>
<evidence type="ECO:0000256" key="12">
    <source>
        <dbReference type="SAM" id="Phobius"/>
    </source>
</evidence>
<evidence type="ECO:0000256" key="11">
    <source>
        <dbReference type="RuleBase" id="RU362091"/>
    </source>
</evidence>
<feature type="transmembrane region" description="Helical" evidence="12">
    <location>
        <begin position="280"/>
        <end position="299"/>
    </location>
</feature>
<evidence type="ECO:0000256" key="5">
    <source>
        <dbReference type="ARBA" id="ARBA00022692"/>
    </source>
</evidence>
<evidence type="ECO:0000256" key="9">
    <source>
        <dbReference type="ARBA" id="ARBA00023136"/>
    </source>
</evidence>
<feature type="transmembrane region" description="Helical" evidence="12">
    <location>
        <begin position="6"/>
        <end position="28"/>
    </location>
</feature>
<keyword evidence="5 12" id="KW-0812">Transmembrane</keyword>
<gene>
    <name evidence="13" type="ORF">A6E04_13925</name>
</gene>
<keyword evidence="7" id="KW-0915">Sodium</keyword>
<dbReference type="Pfam" id="PF00474">
    <property type="entry name" value="SSF"/>
    <property type="match status" value="1"/>
</dbReference>
<evidence type="ECO:0000256" key="4">
    <source>
        <dbReference type="ARBA" id="ARBA00022475"/>
    </source>
</evidence>
<feature type="transmembrane region" description="Helical" evidence="12">
    <location>
        <begin position="79"/>
        <end position="101"/>
    </location>
</feature>
<evidence type="ECO:0000256" key="1">
    <source>
        <dbReference type="ARBA" id="ARBA00004651"/>
    </source>
</evidence>
<feature type="transmembrane region" description="Helical" evidence="12">
    <location>
        <begin position="187"/>
        <end position="209"/>
    </location>
</feature>
<evidence type="ECO:0000313" key="13">
    <source>
        <dbReference type="EMBL" id="OCH20878.1"/>
    </source>
</evidence>
<keyword evidence="10" id="KW-0739">Sodium transport</keyword>
<dbReference type="EMBL" id="MAJU01000011">
    <property type="protein sequence ID" value="OCH20878.1"/>
    <property type="molecule type" value="Genomic_DNA"/>
</dbReference>
<dbReference type="InterPro" id="IPR038377">
    <property type="entry name" value="Na/Glc_symporter_sf"/>
</dbReference>
<evidence type="ECO:0000256" key="6">
    <source>
        <dbReference type="ARBA" id="ARBA00022989"/>
    </source>
</evidence>
<name>A0A1B9NYJ6_ALILO</name>
<feature type="transmembrane region" description="Helical" evidence="12">
    <location>
        <begin position="153"/>
        <end position="175"/>
    </location>
</feature>
<accession>A0A1B9NYJ6</accession>
<dbReference type="GO" id="GO:0015293">
    <property type="term" value="F:symporter activity"/>
    <property type="evidence" value="ECO:0007669"/>
    <property type="project" value="TreeGrafter"/>
</dbReference>
<dbReference type="AlphaFoldDB" id="A0A1B9NYJ6"/>
<keyword evidence="8" id="KW-0406">Ion transport</keyword>
<feature type="transmembrane region" description="Helical" evidence="12">
    <location>
        <begin position="457"/>
        <end position="476"/>
    </location>
</feature>
<dbReference type="PROSITE" id="PS50283">
    <property type="entry name" value="NA_SOLUT_SYMP_3"/>
    <property type="match status" value="1"/>
</dbReference>
<organism evidence="13 14">
    <name type="scientific">Aliivibrio logei</name>
    <name type="common">Vibrio logei</name>
    <dbReference type="NCBI Taxonomy" id="688"/>
    <lineage>
        <taxon>Bacteria</taxon>
        <taxon>Pseudomonadati</taxon>
        <taxon>Pseudomonadota</taxon>
        <taxon>Gammaproteobacteria</taxon>
        <taxon>Vibrionales</taxon>
        <taxon>Vibrionaceae</taxon>
        <taxon>Aliivibrio</taxon>
    </lineage>
</organism>
<dbReference type="GO" id="GO:0006814">
    <property type="term" value="P:sodium ion transport"/>
    <property type="evidence" value="ECO:0007669"/>
    <property type="project" value="UniProtKB-KW"/>
</dbReference>
<keyword evidence="9 12" id="KW-0472">Membrane</keyword>
<dbReference type="RefSeq" id="WP_065611438.1">
    <property type="nucleotide sequence ID" value="NZ_CAWMPN010000011.1"/>
</dbReference>